<dbReference type="Proteomes" id="UP000308197">
    <property type="component" value="Unassembled WGS sequence"/>
</dbReference>
<reference evidence="1 2" key="1">
    <citation type="journal article" date="2019" name="Nat. Ecol. Evol.">
        <title>Megaphylogeny resolves global patterns of mushroom evolution.</title>
        <authorList>
            <person name="Varga T."/>
            <person name="Krizsan K."/>
            <person name="Foldi C."/>
            <person name="Dima B."/>
            <person name="Sanchez-Garcia M."/>
            <person name="Sanchez-Ramirez S."/>
            <person name="Szollosi G.J."/>
            <person name="Szarkandi J.G."/>
            <person name="Papp V."/>
            <person name="Albert L."/>
            <person name="Andreopoulos W."/>
            <person name="Angelini C."/>
            <person name="Antonin V."/>
            <person name="Barry K.W."/>
            <person name="Bougher N.L."/>
            <person name="Buchanan P."/>
            <person name="Buyck B."/>
            <person name="Bense V."/>
            <person name="Catcheside P."/>
            <person name="Chovatia M."/>
            <person name="Cooper J."/>
            <person name="Damon W."/>
            <person name="Desjardin D."/>
            <person name="Finy P."/>
            <person name="Geml J."/>
            <person name="Haridas S."/>
            <person name="Hughes K."/>
            <person name="Justo A."/>
            <person name="Karasinski D."/>
            <person name="Kautmanova I."/>
            <person name="Kiss B."/>
            <person name="Kocsube S."/>
            <person name="Kotiranta H."/>
            <person name="LaButti K.M."/>
            <person name="Lechner B.E."/>
            <person name="Liimatainen K."/>
            <person name="Lipzen A."/>
            <person name="Lukacs Z."/>
            <person name="Mihaltcheva S."/>
            <person name="Morgado L.N."/>
            <person name="Niskanen T."/>
            <person name="Noordeloos M.E."/>
            <person name="Ohm R.A."/>
            <person name="Ortiz-Santana B."/>
            <person name="Ovrebo C."/>
            <person name="Racz N."/>
            <person name="Riley R."/>
            <person name="Savchenko A."/>
            <person name="Shiryaev A."/>
            <person name="Soop K."/>
            <person name="Spirin V."/>
            <person name="Szebenyi C."/>
            <person name="Tomsovsky M."/>
            <person name="Tulloss R.E."/>
            <person name="Uehling J."/>
            <person name="Grigoriev I.V."/>
            <person name="Vagvolgyi C."/>
            <person name="Papp T."/>
            <person name="Martin F.M."/>
            <person name="Miettinen O."/>
            <person name="Hibbett D.S."/>
            <person name="Nagy L.G."/>
        </authorList>
    </citation>
    <scope>NUCLEOTIDE SEQUENCE [LARGE SCALE GENOMIC DNA]</scope>
    <source>
        <strain evidence="1 2">HHB13444</strain>
    </source>
</reference>
<accession>A0A5C3NSZ5</accession>
<proteinExistence type="predicted"/>
<dbReference type="EMBL" id="ML212154">
    <property type="protein sequence ID" value="TFK79130.1"/>
    <property type="molecule type" value="Genomic_DNA"/>
</dbReference>
<dbReference type="InParanoid" id="A0A5C3NSZ5"/>
<keyword evidence="2" id="KW-1185">Reference proteome</keyword>
<evidence type="ECO:0000313" key="2">
    <source>
        <dbReference type="Proteomes" id="UP000308197"/>
    </source>
</evidence>
<sequence>MDAIKEVWQDQLTFGVPKGTVAENAFQSLQEKKARKARKPHTENNKRAELDALDLLRLIPYLGVPPERVQRDHHIANVQGSLVRFSRILGRTPPGTFTSAAVAGLAGVELLNGILFAWARLTLDQLGWMREGQGDAGWDRHGFFSA</sequence>
<name>A0A5C3NSZ5_9APHY</name>
<dbReference type="AlphaFoldDB" id="A0A5C3NSZ5"/>
<gene>
    <name evidence="1" type="ORF">K466DRAFT_668218</name>
</gene>
<protein>
    <submittedName>
        <fullName evidence="1">Uncharacterized protein</fullName>
    </submittedName>
</protein>
<organism evidence="1 2">
    <name type="scientific">Polyporus arcularius HHB13444</name>
    <dbReference type="NCBI Taxonomy" id="1314778"/>
    <lineage>
        <taxon>Eukaryota</taxon>
        <taxon>Fungi</taxon>
        <taxon>Dikarya</taxon>
        <taxon>Basidiomycota</taxon>
        <taxon>Agaricomycotina</taxon>
        <taxon>Agaricomycetes</taxon>
        <taxon>Polyporales</taxon>
        <taxon>Polyporaceae</taxon>
        <taxon>Polyporus</taxon>
    </lineage>
</organism>
<evidence type="ECO:0000313" key="1">
    <source>
        <dbReference type="EMBL" id="TFK79130.1"/>
    </source>
</evidence>
<dbReference type="STRING" id="1314778.A0A5C3NSZ5"/>